<dbReference type="InterPro" id="IPR011004">
    <property type="entry name" value="Trimer_LpxA-like_sf"/>
</dbReference>
<dbReference type="InterPro" id="IPR053376">
    <property type="entry name" value="Serine_acetyltransferase"/>
</dbReference>
<evidence type="ECO:0000256" key="3">
    <source>
        <dbReference type="ARBA" id="ARBA00007274"/>
    </source>
</evidence>
<dbReference type="PIRSF" id="PIRSF000441">
    <property type="entry name" value="CysE"/>
    <property type="match status" value="1"/>
</dbReference>
<gene>
    <name evidence="14" type="primary">cysE</name>
    <name evidence="14" type="ORF">E5987_05720</name>
</gene>
<dbReference type="InterPro" id="IPR045304">
    <property type="entry name" value="LbH_SAT"/>
</dbReference>
<evidence type="ECO:0000256" key="7">
    <source>
        <dbReference type="ARBA" id="ARBA00022605"/>
    </source>
</evidence>
<sequence>MFSRIKGDVDSIYERDPAAHSKWEVLLCYPGLHAVMAHRVSHWLWQKNWRVCARWLSQVSRFLTGIEIHPAAKIGDRVLIDHGMGVVIGETAEVGDDCTIYHSVTLGGTSLESGTKRHPTIGRNCIIGAGAKVLGGFEVGDNCRIGSNAVVIKPLPANSTAVGNPARIVDKKKSAEKKAVEDAKAQVRLAAYGIVANEEDPYVLKLKQMEAKLAEQQARIEALEKSSAK</sequence>
<evidence type="ECO:0000256" key="4">
    <source>
        <dbReference type="ARBA" id="ARBA00013266"/>
    </source>
</evidence>
<dbReference type="GO" id="GO:0005737">
    <property type="term" value="C:cytoplasm"/>
    <property type="evidence" value="ECO:0007669"/>
    <property type="project" value="UniProtKB-SubCell"/>
</dbReference>
<evidence type="ECO:0000313" key="15">
    <source>
        <dbReference type="Proteomes" id="UP000472580"/>
    </source>
</evidence>
<dbReference type="GO" id="GO:0009001">
    <property type="term" value="F:serine O-acetyltransferase activity"/>
    <property type="evidence" value="ECO:0007669"/>
    <property type="project" value="UniProtKB-EC"/>
</dbReference>
<evidence type="ECO:0000256" key="10">
    <source>
        <dbReference type="ARBA" id="ARBA00023192"/>
    </source>
</evidence>
<keyword evidence="7" id="KW-0028">Amino-acid biosynthesis</keyword>
<keyword evidence="15" id="KW-1185">Reference proteome</keyword>
<dbReference type="PANTHER" id="PTHR42811">
    <property type="entry name" value="SERINE ACETYLTRANSFERASE"/>
    <property type="match status" value="1"/>
</dbReference>
<evidence type="ECO:0000256" key="5">
    <source>
        <dbReference type="ARBA" id="ARBA00018522"/>
    </source>
</evidence>
<dbReference type="Proteomes" id="UP000472580">
    <property type="component" value="Unassembled WGS sequence"/>
</dbReference>
<evidence type="ECO:0000256" key="11">
    <source>
        <dbReference type="ARBA" id="ARBA00023315"/>
    </source>
</evidence>
<dbReference type="EMBL" id="WSRP01000014">
    <property type="protein sequence ID" value="MVX56706.1"/>
    <property type="molecule type" value="Genomic_DNA"/>
</dbReference>
<comment type="similarity">
    <text evidence="3 13">Belongs to the transferase hexapeptide repeat family.</text>
</comment>
<dbReference type="InterPro" id="IPR001451">
    <property type="entry name" value="Hexapep"/>
</dbReference>
<comment type="subcellular location">
    <subcellularLocation>
        <location evidence="1">Cytoplasm</location>
    </subcellularLocation>
</comment>
<evidence type="ECO:0000256" key="8">
    <source>
        <dbReference type="ARBA" id="ARBA00022679"/>
    </source>
</evidence>
<reference evidence="14 15" key="1">
    <citation type="submission" date="2019-12" db="EMBL/GenBank/DDBJ databases">
        <title>Microbes associate with the intestines of laboratory mice.</title>
        <authorList>
            <person name="Navarre W."/>
            <person name="Wong E."/>
        </authorList>
    </citation>
    <scope>NUCLEOTIDE SEQUENCE [LARGE SCALE GENOMIC DNA]</scope>
    <source>
        <strain evidence="14 15">NM82_D38</strain>
    </source>
</reference>
<dbReference type="AlphaFoldDB" id="A0A6L6YGF8"/>
<dbReference type="Gene3D" id="2.160.10.10">
    <property type="entry name" value="Hexapeptide repeat proteins"/>
    <property type="match status" value="1"/>
</dbReference>
<evidence type="ECO:0000256" key="13">
    <source>
        <dbReference type="PIRNR" id="PIRNR000441"/>
    </source>
</evidence>
<evidence type="ECO:0000256" key="2">
    <source>
        <dbReference type="ARBA" id="ARBA00004876"/>
    </source>
</evidence>
<dbReference type="FunFam" id="1.10.3130.10:FF:000003">
    <property type="entry name" value="Serine acetyltransferase"/>
    <property type="match status" value="1"/>
</dbReference>
<keyword evidence="10" id="KW-0198">Cysteine biosynthesis</keyword>
<dbReference type="CDD" id="cd03354">
    <property type="entry name" value="LbH_SAT"/>
    <property type="match status" value="1"/>
</dbReference>
<dbReference type="InterPro" id="IPR042122">
    <property type="entry name" value="Ser_AcTrfase_N_sf"/>
</dbReference>
<evidence type="ECO:0000256" key="6">
    <source>
        <dbReference type="ARBA" id="ARBA00022490"/>
    </source>
</evidence>
<dbReference type="FunFam" id="2.160.10.10:FF:000007">
    <property type="entry name" value="Serine acetyltransferase"/>
    <property type="match status" value="1"/>
</dbReference>
<dbReference type="GO" id="GO:0006535">
    <property type="term" value="P:cysteine biosynthetic process from serine"/>
    <property type="evidence" value="ECO:0007669"/>
    <property type="project" value="InterPro"/>
</dbReference>
<keyword evidence="9" id="KW-0677">Repeat</keyword>
<protein>
    <recommendedName>
        <fullName evidence="5 13">Serine acetyltransferase</fullName>
        <ecNumber evidence="4 13">2.3.1.30</ecNumber>
    </recommendedName>
</protein>
<keyword evidence="11 13" id="KW-0012">Acyltransferase</keyword>
<keyword evidence="8 13" id="KW-0808">Transferase</keyword>
<accession>A0A6L6YGF8</accession>
<evidence type="ECO:0000313" key="14">
    <source>
        <dbReference type="EMBL" id="MVX56706.1"/>
    </source>
</evidence>
<dbReference type="NCBIfam" id="NF041874">
    <property type="entry name" value="EPS_EpsC"/>
    <property type="match status" value="1"/>
</dbReference>
<comment type="catalytic activity">
    <reaction evidence="12 13">
        <text>L-serine + acetyl-CoA = O-acetyl-L-serine + CoA</text>
        <dbReference type="Rhea" id="RHEA:24560"/>
        <dbReference type="ChEBI" id="CHEBI:33384"/>
        <dbReference type="ChEBI" id="CHEBI:57287"/>
        <dbReference type="ChEBI" id="CHEBI:57288"/>
        <dbReference type="ChEBI" id="CHEBI:58340"/>
        <dbReference type="EC" id="2.3.1.30"/>
    </reaction>
</comment>
<dbReference type="RefSeq" id="WP_160335138.1">
    <property type="nucleotide sequence ID" value="NZ_CALPCR010000018.1"/>
</dbReference>
<evidence type="ECO:0000256" key="1">
    <source>
        <dbReference type="ARBA" id="ARBA00004496"/>
    </source>
</evidence>
<dbReference type="Gene3D" id="1.10.3130.10">
    <property type="entry name" value="serine acetyltransferase, domain 1"/>
    <property type="match status" value="1"/>
</dbReference>
<organism evidence="14 15">
    <name type="scientific">Parasutterella muris</name>
    <dbReference type="NCBI Taxonomy" id="2565572"/>
    <lineage>
        <taxon>Bacteria</taxon>
        <taxon>Pseudomonadati</taxon>
        <taxon>Pseudomonadota</taxon>
        <taxon>Betaproteobacteria</taxon>
        <taxon>Burkholderiales</taxon>
        <taxon>Sutterellaceae</taxon>
        <taxon>Parasutterella</taxon>
    </lineage>
</organism>
<dbReference type="InterPro" id="IPR005881">
    <property type="entry name" value="Ser_O-AcTrfase"/>
</dbReference>
<proteinExistence type="inferred from homology"/>
<dbReference type="SUPFAM" id="SSF51161">
    <property type="entry name" value="Trimeric LpxA-like enzymes"/>
    <property type="match status" value="1"/>
</dbReference>
<evidence type="ECO:0000256" key="12">
    <source>
        <dbReference type="ARBA" id="ARBA00049486"/>
    </source>
</evidence>
<keyword evidence="6" id="KW-0963">Cytoplasm</keyword>
<comment type="pathway">
    <text evidence="2">Amino-acid biosynthesis; L-cysteine biosynthesis; L-cysteine from L-serine: step 1/2.</text>
</comment>
<name>A0A6L6YGF8_9BURK</name>
<dbReference type="OrthoDB" id="9801456at2"/>
<dbReference type="Pfam" id="PF00132">
    <property type="entry name" value="Hexapep"/>
    <property type="match status" value="1"/>
</dbReference>
<evidence type="ECO:0000256" key="9">
    <source>
        <dbReference type="ARBA" id="ARBA00022737"/>
    </source>
</evidence>
<dbReference type="EC" id="2.3.1.30" evidence="4 13"/>
<dbReference type="NCBIfam" id="TIGR01172">
    <property type="entry name" value="cysE"/>
    <property type="match status" value="1"/>
</dbReference>
<comment type="caution">
    <text evidence="14">The sequence shown here is derived from an EMBL/GenBank/DDBJ whole genome shotgun (WGS) entry which is preliminary data.</text>
</comment>